<feature type="compositionally biased region" description="Low complexity" evidence="5">
    <location>
        <begin position="680"/>
        <end position="699"/>
    </location>
</feature>
<dbReference type="Gene3D" id="3.30.40.10">
    <property type="entry name" value="Zinc/RING finger domain, C3HC4 (zinc finger)"/>
    <property type="match status" value="1"/>
</dbReference>
<evidence type="ECO:0000256" key="3">
    <source>
        <dbReference type="ARBA" id="ARBA00022833"/>
    </source>
</evidence>
<feature type="compositionally biased region" description="Acidic residues" evidence="5">
    <location>
        <begin position="209"/>
        <end position="218"/>
    </location>
</feature>
<reference evidence="7 8" key="1">
    <citation type="journal article" date="2016" name="Mol. Biol. Evol.">
        <title>Comparative Genomics of Early-Diverging Mushroom-Forming Fungi Provides Insights into the Origins of Lignocellulose Decay Capabilities.</title>
        <authorList>
            <person name="Nagy L.G."/>
            <person name="Riley R."/>
            <person name="Tritt A."/>
            <person name="Adam C."/>
            <person name="Daum C."/>
            <person name="Floudas D."/>
            <person name="Sun H."/>
            <person name="Yadav J.S."/>
            <person name="Pangilinan J."/>
            <person name="Larsson K.H."/>
            <person name="Matsuura K."/>
            <person name="Barry K."/>
            <person name="Labutti K."/>
            <person name="Kuo R."/>
            <person name="Ohm R.A."/>
            <person name="Bhattacharya S.S."/>
            <person name="Shirouzu T."/>
            <person name="Yoshinaga Y."/>
            <person name="Martin F.M."/>
            <person name="Grigoriev I.V."/>
            <person name="Hibbett D.S."/>
        </authorList>
    </citation>
    <scope>NUCLEOTIDE SEQUENCE [LARGE SCALE GENOMIC DNA]</scope>
    <source>
        <strain evidence="7 8">L-15889</strain>
    </source>
</reference>
<dbReference type="AlphaFoldDB" id="A0A165QP62"/>
<evidence type="ECO:0000256" key="1">
    <source>
        <dbReference type="ARBA" id="ARBA00022723"/>
    </source>
</evidence>
<feature type="compositionally biased region" description="Polar residues" evidence="5">
    <location>
        <begin position="608"/>
        <end position="623"/>
    </location>
</feature>
<feature type="compositionally biased region" description="Low complexity" evidence="5">
    <location>
        <begin position="346"/>
        <end position="370"/>
    </location>
</feature>
<accession>A0A165QP62</accession>
<dbReference type="SMART" id="SM00184">
    <property type="entry name" value="RING"/>
    <property type="match status" value="1"/>
</dbReference>
<gene>
    <name evidence="7" type="ORF">DAEQUDRAFT_726410</name>
</gene>
<feature type="compositionally biased region" description="Low complexity" evidence="5">
    <location>
        <begin position="183"/>
        <end position="195"/>
    </location>
</feature>
<dbReference type="PANTHER" id="PTHR14155">
    <property type="entry name" value="RING FINGER DOMAIN-CONTAINING"/>
    <property type="match status" value="1"/>
</dbReference>
<dbReference type="Proteomes" id="UP000076727">
    <property type="component" value="Unassembled WGS sequence"/>
</dbReference>
<dbReference type="SUPFAM" id="SSF57850">
    <property type="entry name" value="RING/U-box"/>
    <property type="match status" value="1"/>
</dbReference>
<organism evidence="7 8">
    <name type="scientific">Daedalea quercina L-15889</name>
    <dbReference type="NCBI Taxonomy" id="1314783"/>
    <lineage>
        <taxon>Eukaryota</taxon>
        <taxon>Fungi</taxon>
        <taxon>Dikarya</taxon>
        <taxon>Basidiomycota</taxon>
        <taxon>Agaricomycotina</taxon>
        <taxon>Agaricomycetes</taxon>
        <taxon>Polyporales</taxon>
        <taxon>Fomitopsis</taxon>
    </lineage>
</organism>
<keyword evidence="2 4" id="KW-0863">Zinc-finger</keyword>
<dbReference type="PROSITE" id="PS50089">
    <property type="entry name" value="ZF_RING_2"/>
    <property type="match status" value="1"/>
</dbReference>
<evidence type="ECO:0000259" key="6">
    <source>
        <dbReference type="PROSITE" id="PS50089"/>
    </source>
</evidence>
<dbReference type="GO" id="GO:0008270">
    <property type="term" value="F:zinc ion binding"/>
    <property type="evidence" value="ECO:0007669"/>
    <property type="project" value="UniProtKB-KW"/>
</dbReference>
<feature type="compositionally biased region" description="Basic and acidic residues" evidence="5">
    <location>
        <begin position="52"/>
        <end position="64"/>
    </location>
</feature>
<keyword evidence="3" id="KW-0862">Zinc</keyword>
<feature type="compositionally biased region" description="Low complexity" evidence="5">
    <location>
        <begin position="635"/>
        <end position="649"/>
    </location>
</feature>
<evidence type="ECO:0000256" key="4">
    <source>
        <dbReference type="PROSITE-ProRule" id="PRU00175"/>
    </source>
</evidence>
<keyword evidence="8" id="KW-1185">Reference proteome</keyword>
<name>A0A165QP62_9APHY</name>
<feature type="compositionally biased region" description="Polar residues" evidence="5">
    <location>
        <begin position="1"/>
        <end position="14"/>
    </location>
</feature>
<dbReference type="PANTHER" id="PTHR14155:SF627">
    <property type="entry name" value="OS06G0192800 PROTEIN"/>
    <property type="match status" value="1"/>
</dbReference>
<proteinExistence type="predicted"/>
<sequence>MTTQHTQEPAQSATPRAAPYLTHIVTHHGQLTLIPPQNAGRIRSPKTKKKRTQDPATKDHDEPRFNTAVPPSASRRIHPSPAPHTRARRQPAPQPARPSADPLLDVMDIPVPDYPPPSFQEAILSSPSVYTLPSAVFPNSGYANSTHSTTPQTSPPTSPTAETHSLMRDVSPSRHSPIPAPGHTSPHSPYSMHPSPRSPQSPPSTSDDPSADSDDDSVELLSLEPEQHWENDRSTGLSLHQRVQREFVRQHAVESSSTVNLLRAPAPAKHAHDQGTSVPAARPRRCSHCGSLRPVGADGEVQSDDESDEGEGANKDESPTRRHRKEKMHRSLDLRLADPSPPPSPASAVDTPGFSPWASTATLLSSAFSTHKSSPTLKRKESVGLRRLFMKGKEKGREKERGGERAREKEKDSVGYGAPRSPLASDDLQSWEEITPSEAEVDSRSSASPRKDRHDLTRERAHELLTTPTLALPPRPAHRNRHLSPYILPPPSVSDIPFPPEKVPPASSLALATPRPNPLPSRLPRETYFSSPTPHRAPPLPPGPRQPRDRSPLIGRFRRAEIDAPYPAARMSIEPSVSVTTRSSDSSSGSSTTVAQTDSRTSDDAPGSVSNTVNPSPLTNVLASANVDVNPGPPSAAATARTTSPLALSPLETGRAPTAARGDHMLPPATTPPEAQAVYRTSPVSPATPTTPTTPTGHHYPGRPLPRPPTTSNPNSPSLSVRPMTPSRSSPPPSVAQEDNERPPERPSSVGDVATNSAPRPEWSNYTDLDVFVARLDVGGQPDDGQNYEDLLRVSEFIGAAVAPSSLTPLTPPQDEQPLIGRIEVERRRVTKDGRVKLKLTLLGIVVDKCGICLSQFRDEELAVLAPVCQHSFHEKCLRRWLAMKRTCPICRVTLSLESSAHAM</sequence>
<dbReference type="EMBL" id="KV429056">
    <property type="protein sequence ID" value="KZT69741.1"/>
    <property type="molecule type" value="Genomic_DNA"/>
</dbReference>
<feature type="region of interest" description="Disordered" evidence="5">
    <location>
        <begin position="265"/>
        <end position="764"/>
    </location>
</feature>
<feature type="compositionally biased region" description="Basic and acidic residues" evidence="5">
    <location>
        <begin position="449"/>
        <end position="463"/>
    </location>
</feature>
<feature type="region of interest" description="Disordered" evidence="5">
    <location>
        <begin position="142"/>
        <end position="237"/>
    </location>
</feature>
<feature type="domain" description="RING-type" evidence="6">
    <location>
        <begin position="850"/>
        <end position="892"/>
    </location>
</feature>
<feature type="region of interest" description="Disordered" evidence="5">
    <location>
        <begin position="1"/>
        <end position="112"/>
    </location>
</feature>
<dbReference type="SMART" id="SM01197">
    <property type="entry name" value="FANCL_C"/>
    <property type="match status" value="1"/>
</dbReference>
<dbReference type="InterPro" id="IPR053238">
    <property type="entry name" value="RING-H2_zinc_finger"/>
</dbReference>
<evidence type="ECO:0000256" key="5">
    <source>
        <dbReference type="SAM" id="MobiDB-lite"/>
    </source>
</evidence>
<feature type="compositionally biased region" description="Basic and acidic residues" evidence="5">
    <location>
        <begin position="391"/>
        <end position="413"/>
    </location>
</feature>
<dbReference type="InterPro" id="IPR013083">
    <property type="entry name" value="Znf_RING/FYVE/PHD"/>
</dbReference>
<evidence type="ECO:0000313" key="8">
    <source>
        <dbReference type="Proteomes" id="UP000076727"/>
    </source>
</evidence>
<evidence type="ECO:0000256" key="2">
    <source>
        <dbReference type="ARBA" id="ARBA00022771"/>
    </source>
</evidence>
<dbReference type="Pfam" id="PF13639">
    <property type="entry name" value="zf-RING_2"/>
    <property type="match status" value="1"/>
</dbReference>
<feature type="compositionally biased region" description="Low complexity" evidence="5">
    <location>
        <begin position="712"/>
        <end position="728"/>
    </location>
</feature>
<protein>
    <recommendedName>
        <fullName evidence="6">RING-type domain-containing protein</fullName>
    </recommendedName>
</protein>
<feature type="compositionally biased region" description="Low complexity" evidence="5">
    <location>
        <begin position="576"/>
        <end position="594"/>
    </location>
</feature>
<feature type="compositionally biased region" description="Pro residues" evidence="5">
    <location>
        <begin position="487"/>
        <end position="503"/>
    </location>
</feature>
<feature type="compositionally biased region" description="Pro residues" evidence="5">
    <location>
        <begin position="535"/>
        <end position="545"/>
    </location>
</feature>
<dbReference type="OrthoDB" id="8062037at2759"/>
<dbReference type="STRING" id="1314783.A0A165QP62"/>
<feature type="compositionally biased region" description="Acidic residues" evidence="5">
    <location>
        <begin position="301"/>
        <end position="311"/>
    </location>
</feature>
<evidence type="ECO:0000313" key="7">
    <source>
        <dbReference type="EMBL" id="KZT69741.1"/>
    </source>
</evidence>
<dbReference type="InterPro" id="IPR001841">
    <property type="entry name" value="Znf_RING"/>
</dbReference>
<keyword evidence="1" id="KW-0479">Metal-binding</keyword>